<dbReference type="Proteomes" id="UP000178315">
    <property type="component" value="Unassembled WGS sequence"/>
</dbReference>
<evidence type="ECO:0000313" key="4">
    <source>
        <dbReference type="Proteomes" id="UP000178315"/>
    </source>
</evidence>
<dbReference type="Gene3D" id="3.30.360.10">
    <property type="entry name" value="Dihydrodipicolinate Reductase, domain 2"/>
    <property type="match status" value="1"/>
</dbReference>
<organism evidence="3 4">
    <name type="scientific">Candidatus Jacksonbacteria bacterium RIFCSPLOWO2_02_FULL_44_20</name>
    <dbReference type="NCBI Taxonomy" id="1798460"/>
    <lineage>
        <taxon>Bacteria</taxon>
        <taxon>Candidatus Jacksoniibacteriota</taxon>
    </lineage>
</organism>
<gene>
    <name evidence="3" type="ORF">A3H61_03250</name>
</gene>
<proteinExistence type="inferred from homology"/>
<dbReference type="Pfam" id="PF01658">
    <property type="entry name" value="Inos-1-P_synth"/>
    <property type="match status" value="1"/>
</dbReference>
<protein>
    <recommendedName>
        <fullName evidence="2">Myo-inositol-1-phosphate synthase GAPDH-like domain-containing protein</fullName>
    </recommendedName>
</protein>
<dbReference type="PIRSF" id="PIRSF015578">
    <property type="entry name" value="Myoinos-ppht_syn"/>
    <property type="match status" value="1"/>
</dbReference>
<comment type="similarity">
    <text evidence="1">Belongs to the myo-inositol 1-phosphate synthase family.</text>
</comment>
<dbReference type="InterPro" id="IPR036291">
    <property type="entry name" value="NAD(P)-bd_dom_sf"/>
</dbReference>
<dbReference type="InterPro" id="IPR013021">
    <property type="entry name" value="Myo-inos-1-P_Synthase_GAPDH"/>
</dbReference>
<dbReference type="EMBL" id="MHJU01000032">
    <property type="protein sequence ID" value="OGY72496.1"/>
    <property type="molecule type" value="Genomic_DNA"/>
</dbReference>
<evidence type="ECO:0000256" key="1">
    <source>
        <dbReference type="ARBA" id="ARBA00010813"/>
    </source>
</evidence>
<comment type="caution">
    <text evidence="3">The sequence shown here is derived from an EMBL/GenBank/DDBJ whole genome shotgun (WGS) entry which is preliminary data.</text>
</comment>
<name>A0A1G2A7P4_9BACT</name>
<dbReference type="AlphaFoldDB" id="A0A1G2A7P4"/>
<dbReference type="GO" id="GO:0006021">
    <property type="term" value="P:inositol biosynthetic process"/>
    <property type="evidence" value="ECO:0007669"/>
    <property type="project" value="InterPro"/>
</dbReference>
<accession>A0A1G2A7P4</accession>
<dbReference type="InterPro" id="IPR052199">
    <property type="entry name" value="MIPS"/>
</dbReference>
<feature type="domain" description="Myo-inositol-1-phosphate synthase GAPDH-like" evidence="2">
    <location>
        <begin position="192"/>
        <end position="296"/>
    </location>
</feature>
<dbReference type="GO" id="GO:0004512">
    <property type="term" value="F:inositol-3-phosphate synthase activity"/>
    <property type="evidence" value="ECO:0007669"/>
    <property type="project" value="InterPro"/>
</dbReference>
<evidence type="ECO:0000259" key="2">
    <source>
        <dbReference type="Pfam" id="PF01658"/>
    </source>
</evidence>
<dbReference type="PANTHER" id="PTHR43125:SF1">
    <property type="entry name" value="INOSITOL-3-PHOSPHATE SYNTHASE"/>
    <property type="match status" value="1"/>
</dbReference>
<dbReference type="Gene3D" id="3.40.50.720">
    <property type="entry name" value="NAD(P)-binding Rossmann-like Domain"/>
    <property type="match status" value="1"/>
</dbReference>
<dbReference type="PANTHER" id="PTHR43125">
    <property type="entry name" value="INOSITOL-3-PHOSPHATE SYNTHASE"/>
    <property type="match status" value="1"/>
</dbReference>
<sequence length="354" mass="39764">MSNKIRVAIVGVGNCASSLVQGLHYYRNAKISKSENIGLISPVFNKYKISDIQIVAAFDVNARKVGQDVSEAIWKQPNNTKKFSKPPKMGVRVHAGPILDGVPKHMLKRFPLVKKTSDVDRILQKSGAEILVNYLPVGSQKATEFWADKALNCKIAFINAIPVFIASDKKWAKRFSDTGIPCAGDDVKSQVGATILHRMLIDLVQTRGLIIDGTYQIDVGGNTDFENMQVAERYKLKRKSKTDSINSQGKIRSMKIASVDYIPYLEDNKIAYINIRGREFGDIPFELEARISVEDSPNSAGVIIDAIRAMKVSLDRKQSGYQDWSSYYFKHPLVQYRDNDARELVEKFKKNSKK</sequence>
<dbReference type="SUPFAM" id="SSF55347">
    <property type="entry name" value="Glyceraldehyde-3-phosphate dehydrogenase-like, C-terminal domain"/>
    <property type="match status" value="1"/>
</dbReference>
<dbReference type="SUPFAM" id="SSF51735">
    <property type="entry name" value="NAD(P)-binding Rossmann-fold domains"/>
    <property type="match status" value="1"/>
</dbReference>
<dbReference type="GO" id="GO:0008654">
    <property type="term" value="P:phospholipid biosynthetic process"/>
    <property type="evidence" value="ECO:0007669"/>
    <property type="project" value="InterPro"/>
</dbReference>
<evidence type="ECO:0000313" key="3">
    <source>
        <dbReference type="EMBL" id="OGY72496.1"/>
    </source>
</evidence>
<dbReference type="InterPro" id="IPR002587">
    <property type="entry name" value="Myo-inos-1-P_Synthase"/>
</dbReference>
<reference evidence="3 4" key="1">
    <citation type="journal article" date="2016" name="Nat. Commun.">
        <title>Thousands of microbial genomes shed light on interconnected biogeochemical processes in an aquifer system.</title>
        <authorList>
            <person name="Anantharaman K."/>
            <person name="Brown C.T."/>
            <person name="Hug L.A."/>
            <person name="Sharon I."/>
            <person name="Castelle C.J."/>
            <person name="Probst A.J."/>
            <person name="Thomas B.C."/>
            <person name="Singh A."/>
            <person name="Wilkins M.J."/>
            <person name="Karaoz U."/>
            <person name="Brodie E.L."/>
            <person name="Williams K.H."/>
            <person name="Hubbard S.S."/>
            <person name="Banfield J.F."/>
        </authorList>
    </citation>
    <scope>NUCLEOTIDE SEQUENCE [LARGE SCALE GENOMIC DNA]</scope>
</reference>